<dbReference type="Proteomes" id="UP000218690">
    <property type="component" value="Unassembled WGS sequence"/>
</dbReference>
<proteinExistence type="predicted"/>
<comment type="caution">
    <text evidence="2">The sequence shown here is derived from an EMBL/GenBank/DDBJ whole genome shotgun (WGS) entry which is preliminary data.</text>
</comment>
<reference evidence="2 3" key="1">
    <citation type="submission" date="2017-09" db="EMBL/GenBank/DDBJ databases">
        <title>Draft Genome Sequence of Corynebacterium accolens AH4003.</title>
        <authorList>
            <person name="Chen Y."/>
            <person name="Oosthuysen W.F."/>
            <person name="Kelley S."/>
            <person name="Horswill A."/>
        </authorList>
    </citation>
    <scope>NUCLEOTIDE SEQUENCE [LARGE SCALE GENOMIC DNA]</scope>
    <source>
        <strain evidence="2 3">AH4003</strain>
    </source>
</reference>
<feature type="transmembrane region" description="Helical" evidence="1">
    <location>
        <begin position="6"/>
        <end position="26"/>
    </location>
</feature>
<evidence type="ECO:0000313" key="2">
    <source>
        <dbReference type="EMBL" id="PCC82313.1"/>
    </source>
</evidence>
<protein>
    <submittedName>
        <fullName evidence="2">Uncharacterized protein</fullName>
    </submittedName>
</protein>
<gene>
    <name evidence="2" type="ORF">COM45_09360</name>
</gene>
<keyword evidence="1" id="KW-0812">Transmembrane</keyword>
<name>A0A2A4AHB0_9CORY</name>
<evidence type="ECO:0000313" key="3">
    <source>
        <dbReference type="Proteomes" id="UP000218690"/>
    </source>
</evidence>
<accession>A0A2A4AHB0</accession>
<feature type="transmembrane region" description="Helical" evidence="1">
    <location>
        <begin position="87"/>
        <end position="118"/>
    </location>
</feature>
<sequence length="141" mass="15912">MDGDVTVLLVCAGLVLVMVLYWTYYIRCVRRQPRSEKWYDDVDFVGAKSDGVLFIYPYCSLIMGAGGAMGLVASANPPEFVYTVLKVPLVAAFVVGVIGFTGAVGVPLPWPFVPRWVVDIRKAKRARRRERRQARKREKEE</sequence>
<dbReference type="AlphaFoldDB" id="A0A2A4AHB0"/>
<organism evidence="2 3">
    <name type="scientific">Corynebacterium accolens</name>
    <dbReference type="NCBI Taxonomy" id="38284"/>
    <lineage>
        <taxon>Bacteria</taxon>
        <taxon>Bacillati</taxon>
        <taxon>Actinomycetota</taxon>
        <taxon>Actinomycetes</taxon>
        <taxon>Mycobacteriales</taxon>
        <taxon>Corynebacteriaceae</taxon>
        <taxon>Corynebacterium</taxon>
    </lineage>
</organism>
<evidence type="ECO:0000256" key="1">
    <source>
        <dbReference type="SAM" id="Phobius"/>
    </source>
</evidence>
<keyword evidence="1" id="KW-0472">Membrane</keyword>
<dbReference type="EMBL" id="NWBP01000026">
    <property type="protein sequence ID" value="PCC82313.1"/>
    <property type="molecule type" value="Genomic_DNA"/>
</dbReference>
<keyword evidence="1" id="KW-1133">Transmembrane helix</keyword>
<feature type="transmembrane region" description="Helical" evidence="1">
    <location>
        <begin position="53"/>
        <end position="75"/>
    </location>
</feature>